<dbReference type="PANTHER" id="PTHR30332:SF17">
    <property type="entry name" value="TYPE IV PILIATION SYSTEM PROTEIN DR_0774-RELATED"/>
    <property type="match status" value="1"/>
</dbReference>
<dbReference type="NCBIfam" id="TIGR02519">
    <property type="entry name" value="pilus_MshL"/>
    <property type="match status" value="1"/>
</dbReference>
<sequence length="456" mass="50020">MVTDVPVRRFLFALARDARLNLDLVPGVEGQVTLNAIDQTLEQILARIADQLGLRYRLQGNYLKVEPDTPYFEHYPVPYVNIVRDSVNQVSVSNKIGSEDEGQDGESDNESATKVASQSKNHFWDRLVANIAAILGVALPQQGGGKAPGQAPIIAHPESGLLSIKATARQHRKIRRYLNQVLRRAQRQVLIEATVVDVSLNDRYQAGVDWEAVNVKLGSDKRKIDIVQNMLGQALSGPPALTVAYAGKDLAATVKLLSEFGDTRVISSPKLMVVNNQTAVLRVVENQVYFTVEVDTNQTQGVSVTTTETTPHTVPVGFVMSVTPAIDDQDNVLLHVRPTISRITGFVKDPNPMLAQAGTESQVPRIEVQEMESMLRLHNGHIGIIGGLMQDDVDRTTQGVIGLSNIPYVGSLFSYKNDQSRKSELVIFIRPTVIRSASLKGDLKDYRGFLKATSAP</sequence>
<dbReference type="InterPro" id="IPR013358">
    <property type="entry name" value="Pilus_biogenesis_MshL"/>
</dbReference>
<dbReference type="EMBL" id="AP024718">
    <property type="protein sequence ID" value="BCX87957.1"/>
    <property type="molecule type" value="Genomic_DNA"/>
</dbReference>
<protein>
    <submittedName>
        <fullName evidence="4">MSHA biogenesis protein MshL</fullName>
    </submittedName>
</protein>
<dbReference type="GO" id="GO:0009306">
    <property type="term" value="P:protein secretion"/>
    <property type="evidence" value="ECO:0007669"/>
    <property type="project" value="InterPro"/>
</dbReference>
<feature type="compositionally biased region" description="Acidic residues" evidence="2">
    <location>
        <begin position="99"/>
        <end position="109"/>
    </location>
</feature>
<name>A0AAU9C3H4_9GAMM</name>
<organism evidence="4 5">
    <name type="scientific">Methylomarinovum tepidoasis</name>
    <dbReference type="NCBI Taxonomy" id="2840183"/>
    <lineage>
        <taxon>Bacteria</taxon>
        <taxon>Pseudomonadati</taxon>
        <taxon>Pseudomonadota</taxon>
        <taxon>Gammaproteobacteria</taxon>
        <taxon>Methylococcales</taxon>
        <taxon>Methylothermaceae</taxon>
        <taxon>Methylomarinovum</taxon>
    </lineage>
</organism>
<evidence type="ECO:0000313" key="5">
    <source>
        <dbReference type="Proteomes" id="UP001321450"/>
    </source>
</evidence>
<accession>A0AAU9C3H4</accession>
<evidence type="ECO:0000256" key="1">
    <source>
        <dbReference type="RuleBase" id="RU004003"/>
    </source>
</evidence>
<evidence type="ECO:0000313" key="4">
    <source>
        <dbReference type="EMBL" id="BCX87957.1"/>
    </source>
</evidence>
<dbReference type="InterPro" id="IPR050810">
    <property type="entry name" value="Bact_Secretion_Sys_Channel"/>
</dbReference>
<feature type="domain" description="Type II/III secretion system secretin-like" evidence="3">
    <location>
        <begin position="257"/>
        <end position="435"/>
    </location>
</feature>
<evidence type="ECO:0000256" key="2">
    <source>
        <dbReference type="SAM" id="MobiDB-lite"/>
    </source>
</evidence>
<dbReference type="AlphaFoldDB" id="A0AAU9C3H4"/>
<dbReference type="PRINTS" id="PR00811">
    <property type="entry name" value="BCTERIALGSPD"/>
</dbReference>
<feature type="region of interest" description="Disordered" evidence="2">
    <location>
        <begin position="96"/>
        <end position="116"/>
    </location>
</feature>
<dbReference type="InterPro" id="IPR001775">
    <property type="entry name" value="GspD/PilQ"/>
</dbReference>
<proteinExistence type="inferred from homology"/>
<dbReference type="KEGG" id="meiy:MIN45_P0324"/>
<comment type="similarity">
    <text evidence="1">Belongs to the bacterial secretin family.</text>
</comment>
<dbReference type="InterPro" id="IPR004846">
    <property type="entry name" value="T2SS/T3SS_dom"/>
</dbReference>
<gene>
    <name evidence="4" type="ORF">MIN45_P0324</name>
</gene>
<reference evidence="5" key="1">
    <citation type="journal article" date="2024" name="Int. J. Syst. Evol. Microbiol.">
        <title>Methylomarinovum tepidoasis sp. nov., a moderately thermophilic methanotroph of the family Methylothermaceae isolated from a deep-sea hydrothermal field.</title>
        <authorList>
            <person name="Hirayama H."/>
            <person name="Takaki Y."/>
            <person name="Abe M."/>
            <person name="Miyazaki M."/>
            <person name="Uematsu K."/>
            <person name="Matsui Y."/>
            <person name="Takai K."/>
        </authorList>
    </citation>
    <scope>NUCLEOTIDE SEQUENCE [LARGE SCALE GENOMIC DNA]</scope>
    <source>
        <strain evidence="5">IN45</strain>
    </source>
</reference>
<dbReference type="PANTHER" id="PTHR30332">
    <property type="entry name" value="PROBABLE GENERAL SECRETION PATHWAY PROTEIN D"/>
    <property type="match status" value="1"/>
</dbReference>
<dbReference type="Proteomes" id="UP001321450">
    <property type="component" value="Chromosome"/>
</dbReference>
<dbReference type="Pfam" id="PF00263">
    <property type="entry name" value="Secretin"/>
    <property type="match status" value="1"/>
</dbReference>
<keyword evidence="5" id="KW-1185">Reference proteome</keyword>
<dbReference type="GO" id="GO:0015627">
    <property type="term" value="C:type II protein secretion system complex"/>
    <property type="evidence" value="ECO:0007669"/>
    <property type="project" value="TreeGrafter"/>
</dbReference>
<evidence type="ECO:0000259" key="3">
    <source>
        <dbReference type="Pfam" id="PF00263"/>
    </source>
</evidence>
<dbReference type="Gene3D" id="3.55.50.30">
    <property type="match status" value="1"/>
</dbReference>